<keyword evidence="4" id="KW-1185">Reference proteome</keyword>
<reference evidence="4" key="1">
    <citation type="journal article" date="2019" name="Int. J. Syst. Evol. Microbiol.">
        <title>The Global Catalogue of Microorganisms (GCM) 10K type strain sequencing project: providing services to taxonomists for standard genome sequencing and annotation.</title>
        <authorList>
            <consortium name="The Broad Institute Genomics Platform"/>
            <consortium name="The Broad Institute Genome Sequencing Center for Infectious Disease"/>
            <person name="Wu L."/>
            <person name="Ma J."/>
        </authorList>
    </citation>
    <scope>NUCLEOTIDE SEQUENCE [LARGE SCALE GENOMIC DNA]</scope>
    <source>
        <strain evidence="4">CGMCC 1.15959</strain>
    </source>
</reference>
<dbReference type="RefSeq" id="WP_188644712.1">
    <property type="nucleotide sequence ID" value="NZ_BMKL01000001.1"/>
</dbReference>
<proteinExistence type="predicted"/>
<sequence>MATGNDMKAHTSTYGSFITLLKWSVPIVAVIALIVLVLISS</sequence>
<feature type="domain" description="Cytochrome c oxidase subunit IV bacterial aa3 type" evidence="2">
    <location>
        <begin position="2"/>
        <end position="36"/>
    </location>
</feature>
<dbReference type="Gene3D" id="1.20.5.160">
    <property type="entry name" value="Bacterial aa3 type cytochrome c oxidase subunit IV"/>
    <property type="match status" value="1"/>
</dbReference>
<evidence type="ECO:0000256" key="1">
    <source>
        <dbReference type="SAM" id="Phobius"/>
    </source>
</evidence>
<comment type="caution">
    <text evidence="3">The sequence shown here is derived from an EMBL/GenBank/DDBJ whole genome shotgun (WGS) entry which is preliminary data.</text>
</comment>
<dbReference type="Proteomes" id="UP000619041">
    <property type="component" value="Unassembled WGS sequence"/>
</dbReference>
<name>A0ABQ1S7A9_9SPHN</name>
<evidence type="ECO:0000313" key="4">
    <source>
        <dbReference type="Proteomes" id="UP000619041"/>
    </source>
</evidence>
<gene>
    <name evidence="3" type="ORF">GCM10011515_16770</name>
</gene>
<dbReference type="InterPro" id="IPR012422">
    <property type="entry name" value="Cyt_c_oxidase_su4_bac-aa3"/>
</dbReference>
<protein>
    <recommendedName>
        <fullName evidence="2">Cytochrome c oxidase subunit IV bacterial aa3 type domain-containing protein</fullName>
    </recommendedName>
</protein>
<dbReference type="SUPFAM" id="SSF81469">
    <property type="entry name" value="Bacterial aa3 type cytochrome c oxidase subunit IV"/>
    <property type="match status" value="1"/>
</dbReference>
<evidence type="ECO:0000313" key="3">
    <source>
        <dbReference type="EMBL" id="GGD97655.1"/>
    </source>
</evidence>
<dbReference type="Pfam" id="PF07835">
    <property type="entry name" value="COX4_pro_2"/>
    <property type="match status" value="1"/>
</dbReference>
<dbReference type="EMBL" id="BMKL01000001">
    <property type="protein sequence ID" value="GGD97655.1"/>
    <property type="molecule type" value="Genomic_DNA"/>
</dbReference>
<keyword evidence="1" id="KW-0472">Membrane</keyword>
<keyword evidence="1" id="KW-1133">Transmembrane helix</keyword>
<evidence type="ECO:0000259" key="2">
    <source>
        <dbReference type="Pfam" id="PF07835"/>
    </source>
</evidence>
<accession>A0ABQ1S7A9</accession>
<keyword evidence="1" id="KW-0812">Transmembrane</keyword>
<organism evidence="3 4">
    <name type="scientific">Tsuneonella deserti</name>
    <dbReference type="NCBI Taxonomy" id="2035528"/>
    <lineage>
        <taxon>Bacteria</taxon>
        <taxon>Pseudomonadati</taxon>
        <taxon>Pseudomonadota</taxon>
        <taxon>Alphaproteobacteria</taxon>
        <taxon>Sphingomonadales</taxon>
        <taxon>Erythrobacteraceae</taxon>
        <taxon>Tsuneonella</taxon>
    </lineage>
</organism>
<feature type="transmembrane region" description="Helical" evidence="1">
    <location>
        <begin position="20"/>
        <end position="39"/>
    </location>
</feature>
<dbReference type="InterPro" id="IPR036596">
    <property type="entry name" value="Cyt-C_aa3_sf"/>
</dbReference>